<dbReference type="SMART" id="SM00858">
    <property type="entry name" value="SAF"/>
    <property type="match status" value="1"/>
</dbReference>
<dbReference type="RefSeq" id="WP_187996012.1">
    <property type="nucleotide sequence ID" value="NZ_JACEXG010000001.1"/>
</dbReference>
<sequence>MSSRPTFRAMMWRWRRLITAALLALCLAIVVSAIGSSGRVTSQIMVAASDMPAGHVISASDVAWVAAPTGTIPRDLVPEDVAGHRLSIGVPAGTPVTESMFVGPTLADSAPAGTVIVPVLLSTPKELTPVGSSVDLWGSDEAGEAFQAATAATIMAFSDVAASRFGTDTTELTYAFVAVSSDDATFVLGISARTPLVAVLHG</sequence>
<dbReference type="EMBL" id="JAFFJS010000001">
    <property type="protein sequence ID" value="MBM9432481.1"/>
    <property type="molecule type" value="Genomic_DNA"/>
</dbReference>
<feature type="domain" description="SAF" evidence="1">
    <location>
        <begin position="42"/>
        <end position="102"/>
    </location>
</feature>
<comment type="caution">
    <text evidence="2">The sequence shown here is derived from an EMBL/GenBank/DDBJ whole genome shotgun (WGS) entry which is preliminary data.</text>
</comment>
<dbReference type="Pfam" id="PF08666">
    <property type="entry name" value="SAF"/>
    <property type="match status" value="1"/>
</dbReference>
<evidence type="ECO:0000313" key="3">
    <source>
        <dbReference type="Proteomes" id="UP000705983"/>
    </source>
</evidence>
<dbReference type="InterPro" id="IPR013974">
    <property type="entry name" value="SAF"/>
</dbReference>
<evidence type="ECO:0000313" key="2">
    <source>
        <dbReference type="EMBL" id="MBM9432481.1"/>
    </source>
</evidence>
<dbReference type="Gene3D" id="3.90.1210.10">
    <property type="entry name" value="Antifreeze-like/N-acetylneuraminic acid synthase C-terminal domain"/>
    <property type="match status" value="1"/>
</dbReference>
<organism evidence="2 3">
    <name type="scientific">Flaviflexus equikiangi</name>
    <dbReference type="NCBI Taxonomy" id="2758573"/>
    <lineage>
        <taxon>Bacteria</taxon>
        <taxon>Bacillati</taxon>
        <taxon>Actinomycetota</taxon>
        <taxon>Actinomycetes</taxon>
        <taxon>Actinomycetales</taxon>
        <taxon>Actinomycetaceae</taxon>
        <taxon>Flaviflexus</taxon>
    </lineage>
</organism>
<name>A0ABS2TCW5_9ACTO</name>
<evidence type="ECO:0000259" key="1">
    <source>
        <dbReference type="SMART" id="SM00858"/>
    </source>
</evidence>
<gene>
    <name evidence="2" type="ORF">JVW63_01985</name>
</gene>
<protein>
    <submittedName>
        <fullName evidence="2">SAF domain-containing protein</fullName>
    </submittedName>
</protein>
<dbReference type="Proteomes" id="UP000705983">
    <property type="component" value="Unassembled WGS sequence"/>
</dbReference>
<dbReference type="CDD" id="cd11614">
    <property type="entry name" value="SAF_CpaB_FlgA_like"/>
    <property type="match status" value="1"/>
</dbReference>
<accession>A0ABS2TCW5</accession>
<proteinExistence type="predicted"/>
<reference evidence="3" key="1">
    <citation type="submission" date="2021-02" db="EMBL/GenBank/DDBJ databases">
        <title>Leucobacter sp. CX169.</title>
        <authorList>
            <person name="Cheng Y."/>
        </authorList>
    </citation>
    <scope>NUCLEOTIDE SEQUENCE [LARGE SCALE GENOMIC DNA]</scope>
    <source>
        <strain evidence="3">JY899</strain>
    </source>
</reference>
<keyword evidence="3" id="KW-1185">Reference proteome</keyword>